<organism evidence="1">
    <name type="scientific">Culex pipiens</name>
    <name type="common">House mosquito</name>
    <dbReference type="NCBI Taxonomy" id="7175"/>
    <lineage>
        <taxon>Eukaryota</taxon>
        <taxon>Metazoa</taxon>
        <taxon>Ecdysozoa</taxon>
        <taxon>Arthropoda</taxon>
        <taxon>Hexapoda</taxon>
        <taxon>Insecta</taxon>
        <taxon>Pterygota</taxon>
        <taxon>Neoptera</taxon>
        <taxon>Endopterygota</taxon>
        <taxon>Diptera</taxon>
        <taxon>Nematocera</taxon>
        <taxon>Culicoidea</taxon>
        <taxon>Culicidae</taxon>
        <taxon>Culicinae</taxon>
        <taxon>Culicini</taxon>
        <taxon>Culex</taxon>
        <taxon>Culex</taxon>
    </lineage>
</organism>
<reference evidence="1" key="1">
    <citation type="submission" date="2021-05" db="EMBL/GenBank/DDBJ databases">
        <authorList>
            <person name="Alioto T."/>
            <person name="Alioto T."/>
            <person name="Gomez Garrido J."/>
        </authorList>
    </citation>
    <scope>NUCLEOTIDE SEQUENCE</scope>
</reference>
<accession>A0A8D8FBR1</accession>
<sequence>MEAKVIPLKSRLEFMSTISNALCHLLYRHPLRVTTVTFGTRYPQRSCVPGSLTRPARRRSRCCKHWISIWDRSWYDSLLKRNSPRDFAVGRVVPDHCTSQLGRQSLGMFRVKLST</sequence>
<name>A0A8D8FBR1_CULPI</name>
<dbReference type="AlphaFoldDB" id="A0A8D8FBR1"/>
<proteinExistence type="predicted"/>
<evidence type="ECO:0000313" key="1">
    <source>
        <dbReference type="EMBL" id="CAG6464219.1"/>
    </source>
</evidence>
<dbReference type="EMBL" id="HBUE01050565">
    <property type="protein sequence ID" value="CAG6464219.1"/>
    <property type="molecule type" value="Transcribed_RNA"/>
</dbReference>
<protein>
    <submittedName>
        <fullName evidence="1">(northern house mosquito) hypothetical protein</fullName>
    </submittedName>
</protein>